<dbReference type="Proteomes" id="UP000262882">
    <property type="component" value="Unassembled WGS sequence"/>
</dbReference>
<organism evidence="1 2">
    <name type="scientific">Actinomadura spongiicola</name>
    <dbReference type="NCBI Taxonomy" id="2303421"/>
    <lineage>
        <taxon>Bacteria</taxon>
        <taxon>Bacillati</taxon>
        <taxon>Actinomycetota</taxon>
        <taxon>Actinomycetes</taxon>
        <taxon>Streptosporangiales</taxon>
        <taxon>Thermomonosporaceae</taxon>
        <taxon>Actinomadura</taxon>
    </lineage>
</organism>
<sequence>MLEPSHPYDPEVPTMNDDEVLEECLRLLRDGLPTPAPATFDEGRGFLPLGLDIDGDVAVVTFLYRSGDGSSVGADFIEGWTFHRRDGEWRELGGGGGSAPAEPLTRRSSGEMGRHLLKYGSGRTVRNANRLLPWGAKWVNQARLHAAAEVARIRIGQRLLDVPAHGHAVVVWGARRGPVVEALAPDGAVLDVLDLGTRLPRPVLSADI</sequence>
<name>A0A372G8B5_9ACTN</name>
<comment type="caution">
    <text evidence="1">The sequence shown here is derived from an EMBL/GenBank/DDBJ whole genome shotgun (WGS) entry which is preliminary data.</text>
</comment>
<dbReference type="AlphaFoldDB" id="A0A372G8B5"/>
<dbReference type="EMBL" id="QVNQ01000012">
    <property type="protein sequence ID" value="RFS81634.1"/>
    <property type="molecule type" value="Genomic_DNA"/>
</dbReference>
<protein>
    <submittedName>
        <fullName evidence="1">Nuclear transport factor 2 family protein</fullName>
    </submittedName>
</protein>
<accession>A0A372G8B5</accession>
<evidence type="ECO:0000313" key="2">
    <source>
        <dbReference type="Proteomes" id="UP000262882"/>
    </source>
</evidence>
<dbReference type="OrthoDB" id="3528276at2"/>
<keyword evidence="2" id="KW-1185">Reference proteome</keyword>
<reference evidence="1 2" key="1">
    <citation type="submission" date="2018-08" db="EMBL/GenBank/DDBJ databases">
        <title>Actinomadura spongicola sp. nov., isolated from marine sponge Leucetta chagosensis.</title>
        <authorList>
            <person name="Li L."/>
            <person name="Lin H.W."/>
        </authorList>
    </citation>
    <scope>NUCLEOTIDE SEQUENCE [LARGE SCALE GENOMIC DNA]</scope>
    <source>
        <strain evidence="1 2">LHW52907</strain>
    </source>
</reference>
<gene>
    <name evidence="1" type="ORF">D0T12_30540</name>
</gene>
<proteinExistence type="predicted"/>
<evidence type="ECO:0000313" key="1">
    <source>
        <dbReference type="EMBL" id="RFS81634.1"/>
    </source>
</evidence>